<sequence length="168" mass="18568">MFESAESTSSAVISDCGLYRYELIRRWGAGKLVEFIMLNPSTADAAADDPTIRRCMGFARAWRYDGIIVRNLYAYRSTDPRGLVAIDDPIGPRNREFLTAGGAGLTIVAWGSHPAASHWWHNCHGDVTDTAGALRQRELWCLGINGNGSPKHPLYIPGRVAPRRWTPA</sequence>
<comment type="caution">
    <text evidence="1">The sequence shown here is derived from an EMBL/GenBank/DDBJ whole genome shotgun (WGS) entry which is preliminary data.</text>
</comment>
<dbReference type="EMBL" id="LDPO01000001">
    <property type="protein sequence ID" value="KLO31901.1"/>
    <property type="molecule type" value="Genomic_DNA"/>
</dbReference>
<dbReference type="InterPro" id="IPR012441">
    <property type="entry name" value="DUF1643"/>
</dbReference>
<dbReference type="Proteomes" id="UP000036464">
    <property type="component" value="Unassembled WGS sequence"/>
</dbReference>
<reference evidence="1 2" key="1">
    <citation type="submission" date="2015-05" db="EMBL/GenBank/DDBJ databases">
        <title>Genome sequence of Mycobacterium heraklionense Davo strain.</title>
        <authorList>
            <person name="Greninger A.L."/>
            <person name="Cunningham G."/>
            <person name="Miller S."/>
        </authorList>
    </citation>
    <scope>NUCLEOTIDE SEQUENCE [LARGE SCALE GENOMIC DNA]</scope>
    <source>
        <strain evidence="1 2">Davo</strain>
    </source>
</reference>
<proteinExistence type="predicted"/>
<organism evidence="1 2">
    <name type="scientific">Mycolicibacter heraklionensis</name>
    <dbReference type="NCBI Taxonomy" id="512402"/>
    <lineage>
        <taxon>Bacteria</taxon>
        <taxon>Bacillati</taxon>
        <taxon>Actinomycetota</taxon>
        <taxon>Actinomycetes</taxon>
        <taxon>Mycobacteriales</taxon>
        <taxon>Mycobacteriaceae</taxon>
        <taxon>Mycolicibacter</taxon>
    </lineage>
</organism>
<protein>
    <recommendedName>
        <fullName evidence="3">DUF1643 domain-containing protein</fullName>
    </recommendedName>
</protein>
<name>A0ABR5FLN2_9MYCO</name>
<dbReference type="Pfam" id="PF07799">
    <property type="entry name" value="DUF1643"/>
    <property type="match status" value="1"/>
</dbReference>
<evidence type="ECO:0008006" key="3">
    <source>
        <dbReference type="Google" id="ProtNLM"/>
    </source>
</evidence>
<gene>
    <name evidence="1" type="ORF">ABW16_01850</name>
</gene>
<evidence type="ECO:0000313" key="2">
    <source>
        <dbReference type="Proteomes" id="UP000036464"/>
    </source>
</evidence>
<evidence type="ECO:0000313" key="1">
    <source>
        <dbReference type="EMBL" id="KLO31901.1"/>
    </source>
</evidence>
<keyword evidence="2" id="KW-1185">Reference proteome</keyword>
<accession>A0ABR5FLN2</accession>